<sequence>MERYRNCSFPVPQKNKCGDFDSDQKIDIEKEETTEILTESTYRAFIILGVLGAILSIIGIVLFFIVDKWKKQVKKIRRLQKKAQEEFGDNEYLGGDFAPESTKTDLEVNSNRYSIPRLNR</sequence>
<name>A0A7I8VRR4_9ANNE</name>
<evidence type="ECO:0000313" key="4">
    <source>
        <dbReference type="Proteomes" id="UP000549394"/>
    </source>
</evidence>
<dbReference type="EMBL" id="CAJFCJ010000009">
    <property type="protein sequence ID" value="CAD5118960.1"/>
    <property type="molecule type" value="Genomic_DNA"/>
</dbReference>
<evidence type="ECO:0000313" key="3">
    <source>
        <dbReference type="EMBL" id="CAD5118960.1"/>
    </source>
</evidence>
<protein>
    <submittedName>
        <fullName evidence="3">Uncharacterized protein</fullName>
    </submittedName>
</protein>
<feature type="region of interest" description="Disordered" evidence="1">
    <location>
        <begin position="90"/>
        <end position="120"/>
    </location>
</feature>
<dbReference type="Proteomes" id="UP000549394">
    <property type="component" value="Unassembled WGS sequence"/>
</dbReference>
<proteinExistence type="predicted"/>
<gene>
    <name evidence="3" type="ORF">DGYR_LOCUS7261</name>
</gene>
<comment type="caution">
    <text evidence="3">The sequence shown here is derived from an EMBL/GenBank/DDBJ whole genome shotgun (WGS) entry which is preliminary data.</text>
</comment>
<evidence type="ECO:0000256" key="1">
    <source>
        <dbReference type="SAM" id="MobiDB-lite"/>
    </source>
</evidence>
<evidence type="ECO:0000256" key="2">
    <source>
        <dbReference type="SAM" id="Phobius"/>
    </source>
</evidence>
<feature type="transmembrane region" description="Helical" evidence="2">
    <location>
        <begin position="44"/>
        <end position="66"/>
    </location>
</feature>
<dbReference type="AlphaFoldDB" id="A0A7I8VRR4"/>
<reference evidence="3 4" key="1">
    <citation type="submission" date="2020-08" db="EMBL/GenBank/DDBJ databases">
        <authorList>
            <person name="Hejnol A."/>
        </authorList>
    </citation>
    <scope>NUCLEOTIDE SEQUENCE [LARGE SCALE GENOMIC DNA]</scope>
</reference>
<organism evidence="3 4">
    <name type="scientific">Dimorphilus gyrociliatus</name>
    <dbReference type="NCBI Taxonomy" id="2664684"/>
    <lineage>
        <taxon>Eukaryota</taxon>
        <taxon>Metazoa</taxon>
        <taxon>Spiralia</taxon>
        <taxon>Lophotrochozoa</taxon>
        <taxon>Annelida</taxon>
        <taxon>Polychaeta</taxon>
        <taxon>Polychaeta incertae sedis</taxon>
        <taxon>Dinophilidae</taxon>
        <taxon>Dimorphilus</taxon>
    </lineage>
</organism>
<keyword evidence="2" id="KW-0472">Membrane</keyword>
<keyword evidence="4" id="KW-1185">Reference proteome</keyword>
<keyword evidence="2" id="KW-1133">Transmembrane helix</keyword>
<keyword evidence="2" id="KW-0812">Transmembrane</keyword>
<accession>A0A7I8VRR4</accession>